<accession>A0AAT9HBH8</accession>
<protein>
    <submittedName>
        <fullName evidence="2">Uncharacterized protein</fullName>
    </submittedName>
</protein>
<organism evidence="2">
    <name type="scientific">Streptomyces haneummycinicus</name>
    <dbReference type="NCBI Taxonomy" id="3074435"/>
    <lineage>
        <taxon>Bacteria</taxon>
        <taxon>Bacillati</taxon>
        <taxon>Actinomycetota</taxon>
        <taxon>Actinomycetes</taxon>
        <taxon>Kitasatosporales</taxon>
        <taxon>Streptomycetaceae</taxon>
        <taxon>Streptomyces</taxon>
    </lineage>
</organism>
<evidence type="ECO:0000256" key="1">
    <source>
        <dbReference type="SAM" id="MobiDB-lite"/>
    </source>
</evidence>
<gene>
    <name evidence="2" type="ORF">SHKM778_11340</name>
</gene>
<sequence length="347" mass="36575">MRLGDRTGALGGRDCRPPLGSGAVSVVVRRTNGVREEADVPPGTTETRRTSGTGEVVGGRPESEGSITGVPLSDVTARCTAGDCEESTAGDVVDVRPRDVAGTPLSGVPWEPWEPSAERATTGAPEPVARAPPDPPRDASAPEDTRPDVSPPEAPAPEGAEPDAPEREGAGPVIPVPESPEPEDTRPDDPVPEDPDPEDTEPDRPVPEDPDPEDTEPDHPVPEDPEFEVLGRGEPDRTDPHSKTRTPKAPDRIVPYRSPWTRIVRFRGRGCRPRRRPAGRARPVGDRSRRGVLSARGVVSGRTGCGRTGCGRGALCASASGPSPPSTPRGAAVVPRRCRWPVGWPGG</sequence>
<feature type="compositionally biased region" description="Basic and acidic residues" evidence="1">
    <location>
        <begin position="229"/>
        <end position="242"/>
    </location>
</feature>
<feature type="compositionally biased region" description="Basic residues" evidence="1">
    <location>
        <begin position="264"/>
        <end position="279"/>
    </location>
</feature>
<reference evidence="2" key="1">
    <citation type="submission" date="2024-06" db="EMBL/GenBank/DDBJ databases">
        <authorList>
            <consortium name="consrtm"/>
            <person name="Uemura M."/>
            <person name="Terahara T."/>
        </authorList>
    </citation>
    <scope>NUCLEOTIDE SEQUENCE</scope>
    <source>
        <strain evidence="2">KM77-8</strain>
    </source>
</reference>
<dbReference type="AlphaFoldDB" id="A0AAT9HBH8"/>
<feature type="compositionally biased region" description="Acidic residues" evidence="1">
    <location>
        <begin position="190"/>
        <end position="201"/>
    </location>
</feature>
<reference evidence="2" key="2">
    <citation type="submission" date="2024-07" db="EMBL/GenBank/DDBJ databases">
        <title>Streptomyces haneummycinica sp. nov., a new antibiotic-producing actinobacterium isolated from marine sediment.</title>
        <authorList>
            <person name="Uemura M."/>
            <person name="Hamada M."/>
            <person name="Hirano S."/>
            <person name="Kobayashi K."/>
            <person name="Ohshiro T."/>
            <person name="Kobayashi T."/>
            <person name="Terahara T."/>
        </authorList>
    </citation>
    <scope>NUCLEOTIDE SEQUENCE</scope>
    <source>
        <strain evidence="2">KM77-8</strain>
    </source>
</reference>
<name>A0AAT9HBH8_9ACTN</name>
<dbReference type="EMBL" id="AP035768">
    <property type="protein sequence ID" value="BFO14746.1"/>
    <property type="molecule type" value="Genomic_DNA"/>
</dbReference>
<feature type="region of interest" description="Disordered" evidence="1">
    <location>
        <begin position="84"/>
        <end position="309"/>
    </location>
</feature>
<proteinExistence type="predicted"/>
<feature type="region of interest" description="Disordered" evidence="1">
    <location>
        <begin position="1"/>
        <end position="72"/>
    </location>
</feature>
<evidence type="ECO:0000313" key="2">
    <source>
        <dbReference type="EMBL" id="BFO14746.1"/>
    </source>
</evidence>